<dbReference type="Gene3D" id="1.25.40.10">
    <property type="entry name" value="Tetratricopeptide repeat domain"/>
    <property type="match status" value="2"/>
</dbReference>
<organism evidence="2 3">
    <name type="scientific">Merluccius polli</name>
    <name type="common">Benguela hake</name>
    <name type="synonym">Merluccius cadenati</name>
    <dbReference type="NCBI Taxonomy" id="89951"/>
    <lineage>
        <taxon>Eukaryota</taxon>
        <taxon>Metazoa</taxon>
        <taxon>Chordata</taxon>
        <taxon>Craniata</taxon>
        <taxon>Vertebrata</taxon>
        <taxon>Euteleostomi</taxon>
        <taxon>Actinopterygii</taxon>
        <taxon>Neopterygii</taxon>
        <taxon>Teleostei</taxon>
        <taxon>Neoteleostei</taxon>
        <taxon>Acanthomorphata</taxon>
        <taxon>Zeiogadaria</taxon>
        <taxon>Gadariae</taxon>
        <taxon>Gadiformes</taxon>
        <taxon>Gadoidei</taxon>
        <taxon>Merlucciidae</taxon>
        <taxon>Merluccius</taxon>
    </lineage>
</organism>
<dbReference type="EMBL" id="JAOPHQ010003320">
    <property type="protein sequence ID" value="KAK0143644.1"/>
    <property type="molecule type" value="Genomic_DNA"/>
</dbReference>
<dbReference type="InterPro" id="IPR019734">
    <property type="entry name" value="TPR_rpt"/>
</dbReference>
<evidence type="ECO:0000256" key="1">
    <source>
        <dbReference type="SAM" id="MobiDB-lite"/>
    </source>
</evidence>
<feature type="region of interest" description="Disordered" evidence="1">
    <location>
        <begin position="552"/>
        <end position="577"/>
    </location>
</feature>
<sequence>MTSPAPPSGAAAAAAAAAAALCRDADRLLGSGDPAGAAHRYTAAFKTHAAATVAHMRALEKPGLAAVVSTLEDWLDRVDPVPTPDGTGTGSGSRAGQGLAAVFLSTLSPNNLSATVFKMESLLRSGGGGGCGGCEEIFARCTALLAGGRSPRPEGGARAALALALTRALASLLRADPRDGRWLRLYLRAYEENPAEAVALVRSRQAQHLPKIAKAFAAGGEEEEEEEPDAAALSEFLQFLLAVSPGDREVLEAQASHLFFTGLYAQSEEVYSVLLDGVLPGSKVDGADPGERKEPAATAETRARLLTGRAAARFSAGGRAAEACGDLGAAFELHAAAARRRFRTLFAGDRGTGAAAASARRHLRLRADRALAAYRERVLLRADLRSDEGVELLDPAVAHLRTLCRLEPDGGCRELRVRLAECLLLRGERREALWPPPPRPPGAAHHSYQNTVRVLRGYARVLSDDQRGAMEDFQAVIEHSAPHPCSCVRALCGRGLLRAAAGRRYLAALDYVTASRLQPQEAGLAVRCLVPWNRRGLLLTVLLEQGRVMLEGRETGPRGGDRTRGGDRSRGGESSTPGGVHCLAVLLAELQPGADGPQILAADALYQLGRVEEAHRLLLALGAAGQRASVLARLALLQLHRGFLYDAHQLLKKLIQCGDTSCLRPLLALAHPKDKMLLQEHCHLASKRILVATAAPPTAAPPTAAATPPTPAAAAPPNSIITAAVAKDEGVLREAVAYLSIAIMASGGGAADSLLERARCYAALGQRKTAIYDFSAILKEQPGHVHALCGRGFTYLTLNQQKECTEDILAALQLSVDGVTKDLLSLKDKARKLVCDWLEQYCRSDQLERLVAEAAPCEEDRLREAFLISGALLRVDSRNPRWHLLYVDTLLAKGEAKAAGAHLSQVFGQEPREAVAQARLGVVEAWHQDYRGAAHRLSRLAEKDPAGLDFLLSMVPLGRGKRLTQAAAQEASSLSSDGDWTRTLPLLSVAVRASSGAGRTWYLRQRAACLARLGLHERAVADLDAVIRSHDGGGGGGSGAPEEEEGDEEARGARAEDLCGRGRSLLLSSREGPALDDFSRALALHRGRAVRCAEAGVGRRPLAERFLQGALRRYGEQRLGEAWKLAETGLVLDEDNADLRRLRARVKREVAGPCNVN</sequence>
<dbReference type="SMART" id="SM00028">
    <property type="entry name" value="TPR"/>
    <property type="match status" value="5"/>
</dbReference>
<dbReference type="PANTHER" id="PTHR44874:SF1">
    <property type="entry name" value="TETRATRICOPEPTIDE REPEAT PROTEIN 34"/>
    <property type="match status" value="1"/>
</dbReference>
<reference evidence="2" key="1">
    <citation type="journal article" date="2023" name="Front. Mar. Sci.">
        <title>A new Merluccius polli reference genome to investigate the effects of global change in West African waters.</title>
        <authorList>
            <person name="Mateo J.L."/>
            <person name="Blanco-Fernandez C."/>
            <person name="Garcia-Vazquez E."/>
            <person name="Machado-Schiaffino G."/>
        </authorList>
    </citation>
    <scope>NUCLEOTIDE SEQUENCE</scope>
    <source>
        <strain evidence="2">C29</strain>
        <tissue evidence="2">Fin</tissue>
    </source>
</reference>
<keyword evidence="3" id="KW-1185">Reference proteome</keyword>
<proteinExistence type="predicted"/>
<dbReference type="Proteomes" id="UP001174136">
    <property type="component" value="Unassembled WGS sequence"/>
</dbReference>
<evidence type="ECO:0000313" key="3">
    <source>
        <dbReference type="Proteomes" id="UP001174136"/>
    </source>
</evidence>
<comment type="caution">
    <text evidence="2">The sequence shown here is derived from an EMBL/GenBank/DDBJ whole genome shotgun (WGS) entry which is preliminary data.</text>
</comment>
<gene>
    <name evidence="2" type="primary">ttc34_0</name>
    <name evidence="2" type="ORF">N1851_018229</name>
</gene>
<dbReference type="InterPro" id="IPR042161">
    <property type="entry name" value="TTC34"/>
</dbReference>
<feature type="compositionally biased region" description="Basic and acidic residues" evidence="1">
    <location>
        <begin position="552"/>
        <end position="571"/>
    </location>
</feature>
<name>A0AA47MP16_MERPO</name>
<dbReference type="SUPFAM" id="SSF48452">
    <property type="entry name" value="TPR-like"/>
    <property type="match status" value="2"/>
</dbReference>
<evidence type="ECO:0000313" key="2">
    <source>
        <dbReference type="EMBL" id="KAK0143644.1"/>
    </source>
</evidence>
<dbReference type="InterPro" id="IPR011990">
    <property type="entry name" value="TPR-like_helical_dom_sf"/>
</dbReference>
<feature type="region of interest" description="Disordered" evidence="1">
    <location>
        <begin position="1030"/>
        <end position="1054"/>
    </location>
</feature>
<dbReference type="PANTHER" id="PTHR44874">
    <property type="entry name" value="TETRATRICOPEPTIDE REPEAT PROTEIN 34"/>
    <property type="match status" value="1"/>
</dbReference>
<accession>A0AA47MP16</accession>
<protein>
    <submittedName>
        <fullName evidence="2">Tetratricopeptide repeat protein 34</fullName>
    </submittedName>
</protein>
<dbReference type="AlphaFoldDB" id="A0AA47MP16"/>